<name>A0A815I119_9BILA</name>
<evidence type="ECO:0000256" key="1">
    <source>
        <dbReference type="SAM" id="MobiDB-lite"/>
    </source>
</evidence>
<comment type="caution">
    <text evidence="3">The sequence shown here is derived from an EMBL/GenBank/DDBJ whole genome shotgun (WGS) entry which is preliminary data.</text>
</comment>
<organism evidence="3 6">
    <name type="scientific">Adineta steineri</name>
    <dbReference type="NCBI Taxonomy" id="433720"/>
    <lineage>
        <taxon>Eukaryota</taxon>
        <taxon>Metazoa</taxon>
        <taxon>Spiralia</taxon>
        <taxon>Gnathifera</taxon>
        <taxon>Rotifera</taxon>
        <taxon>Eurotatoria</taxon>
        <taxon>Bdelloidea</taxon>
        <taxon>Adinetida</taxon>
        <taxon>Adinetidae</taxon>
        <taxon>Adineta</taxon>
    </lineage>
</organism>
<evidence type="ECO:0000259" key="2">
    <source>
        <dbReference type="Pfam" id="PF20209"/>
    </source>
</evidence>
<keyword evidence="5" id="KW-1185">Reference proteome</keyword>
<evidence type="ECO:0000313" key="5">
    <source>
        <dbReference type="Proteomes" id="UP000663832"/>
    </source>
</evidence>
<dbReference type="EMBL" id="CAJNOI010000891">
    <property type="protein sequence ID" value="CAF1359141.1"/>
    <property type="molecule type" value="Genomic_DNA"/>
</dbReference>
<accession>A0A815I119</accession>
<dbReference type="InterPro" id="IPR046700">
    <property type="entry name" value="DUF6570"/>
</dbReference>
<dbReference type="Proteomes" id="UP000663877">
    <property type="component" value="Unassembled WGS sequence"/>
</dbReference>
<reference evidence="3" key="1">
    <citation type="submission" date="2021-02" db="EMBL/GenBank/DDBJ databases">
        <authorList>
            <person name="Nowell W R."/>
        </authorList>
    </citation>
    <scope>NUCLEOTIDE SEQUENCE</scope>
</reference>
<evidence type="ECO:0000313" key="3">
    <source>
        <dbReference type="EMBL" id="CAF1359141.1"/>
    </source>
</evidence>
<protein>
    <recommendedName>
        <fullName evidence="2">DUF6570 domain-containing protein</fullName>
    </recommendedName>
</protein>
<gene>
    <name evidence="3" type="ORF">BJG266_LOCUS35395</name>
    <name evidence="4" type="ORF">QVE165_LOCUS52431</name>
</gene>
<dbReference type="EMBL" id="CAJNOM010001240">
    <property type="protein sequence ID" value="CAF1599672.1"/>
    <property type="molecule type" value="Genomic_DNA"/>
</dbReference>
<evidence type="ECO:0000313" key="4">
    <source>
        <dbReference type="EMBL" id="CAF1599672.1"/>
    </source>
</evidence>
<dbReference type="Proteomes" id="UP000663832">
    <property type="component" value="Unassembled WGS sequence"/>
</dbReference>
<feature type="region of interest" description="Disordered" evidence="1">
    <location>
        <begin position="1"/>
        <end position="21"/>
    </location>
</feature>
<dbReference type="Pfam" id="PF20209">
    <property type="entry name" value="DUF6570"/>
    <property type="match status" value="1"/>
</dbReference>
<dbReference type="AlphaFoldDB" id="A0A815I119"/>
<feature type="domain" description="DUF6570" evidence="2">
    <location>
        <begin position="151"/>
        <end position="192"/>
    </location>
</feature>
<proteinExistence type="predicted"/>
<dbReference type="OrthoDB" id="10038377at2759"/>
<sequence>MIATARRSDETAEEHRSRLDKQQAVDITLRNNESTEDQTARIRRISRHRQQRMVEMRNNPPVKIWPAAISQNVKENCLREFNKRMSMDSLREQICVVCNSRHNEKTMHSVLLSNINDALLKPHQNLYEMIPDIRSVNAQDTNLDEEMIFSNERARHHLRKILSVRRQRILDALIWLKENNVLYSHISLDKHIIASLPDDAVPESIWETLDHILDDNNALAEREGYTEDPLTSDQAMSEKATSDFIPLNPSGVLDVNGASVSVADINNQMLQKLRIDTNKQSANLPEINTNDDLIHMVPRGSAPTNEYNNPTLLLGLYPTLFPYGTGAFEDASRPVKISFKKQIQYLLSYHDPRFEEHHSFIFIVFNMLQRREACLHARLMTSKPFLSKTVDQIASLNADDIKQVLNDLEKNKINISSRSPQVNALLSQVKAVGGKVMGSARS</sequence>
<evidence type="ECO:0000313" key="6">
    <source>
        <dbReference type="Proteomes" id="UP000663877"/>
    </source>
</evidence>